<evidence type="ECO:0000259" key="4">
    <source>
        <dbReference type="Pfam" id="PF07007"/>
    </source>
</evidence>
<evidence type="ECO:0000313" key="6">
    <source>
        <dbReference type="Proteomes" id="UP000195719"/>
    </source>
</evidence>
<proteinExistence type="predicted"/>
<feature type="coiled-coil region" evidence="1">
    <location>
        <begin position="48"/>
        <end position="75"/>
    </location>
</feature>
<sequence>MPLYYRSFPLVILLSSLIISANANANANATSEKCSQLSTIVDKTICSSPELTKINHQLEQQYEQLKKAHSAVDQVVITNAQDQWRDQIEKQCTKLEYMEGCIRLNLQRQLYEIKNEATALVTVSKKWRRLNSSLRQYANSVKNNHKQCPNISRTPPKDIKQLIPSQYLYVKSLVNPQCDTVIRTFAGCGTLKNNRCNNWQLKLVASNANNQHPYVVGTLATTHRTGNSGAIFVPYKFSPNGKNLILKAMMGPPGAGGGNINYGYDVIIHNSKQQLSTSTQHYLAPANAHFYANNTRVAYLENSSLLPNYPQPGGGSNNGKLVIKNVNTDQVLMTKEHTDTSYAIKKINTANHTMTIATTVHRFGGKCPRKEDSLGCSSRTTTEQKITLP</sequence>
<keyword evidence="6" id="KW-1185">Reference proteome</keyword>
<dbReference type="EMBL" id="FYAJ01000001">
    <property type="protein sequence ID" value="SMY32901.1"/>
    <property type="molecule type" value="Genomic_DNA"/>
</dbReference>
<keyword evidence="3" id="KW-0732">Signal</keyword>
<keyword evidence="1" id="KW-0175">Coiled coil</keyword>
<feature type="region of interest" description="Disordered" evidence="2">
    <location>
        <begin position="368"/>
        <end position="389"/>
    </location>
</feature>
<protein>
    <recommendedName>
        <fullName evidence="4">Lysozyme inhibitor LprI-like N-terminal domain-containing protein</fullName>
    </recommendedName>
</protein>
<reference evidence="6" key="1">
    <citation type="submission" date="2017-06" db="EMBL/GenBank/DDBJ databases">
        <authorList>
            <person name="Rodrigo-Torres L."/>
            <person name="Arahal R.D."/>
            <person name="Lucena T."/>
        </authorList>
    </citation>
    <scope>NUCLEOTIDE SEQUENCE [LARGE SCALE GENOMIC DNA]</scope>
    <source>
        <strain evidence="6">CECT 9192</strain>
    </source>
</reference>
<evidence type="ECO:0000256" key="3">
    <source>
        <dbReference type="SAM" id="SignalP"/>
    </source>
</evidence>
<evidence type="ECO:0000313" key="5">
    <source>
        <dbReference type="EMBL" id="SMY32901.1"/>
    </source>
</evidence>
<dbReference type="AlphaFoldDB" id="A0A1Y6MCE7"/>
<feature type="signal peptide" evidence="3">
    <location>
        <begin position="1"/>
        <end position="25"/>
    </location>
</feature>
<feature type="compositionally biased region" description="Polar residues" evidence="2">
    <location>
        <begin position="375"/>
        <end position="389"/>
    </location>
</feature>
<accession>A0A1Y6MCE7</accession>
<dbReference type="Proteomes" id="UP000195719">
    <property type="component" value="Unassembled WGS sequence"/>
</dbReference>
<dbReference type="InterPro" id="IPR009739">
    <property type="entry name" value="LprI-like_N"/>
</dbReference>
<evidence type="ECO:0000256" key="2">
    <source>
        <dbReference type="SAM" id="MobiDB-lite"/>
    </source>
</evidence>
<organism evidence="5 6">
    <name type="scientific">Photobacterium andalusiense</name>
    <dbReference type="NCBI Taxonomy" id="2204296"/>
    <lineage>
        <taxon>Bacteria</taxon>
        <taxon>Pseudomonadati</taxon>
        <taxon>Pseudomonadota</taxon>
        <taxon>Gammaproteobacteria</taxon>
        <taxon>Vibrionales</taxon>
        <taxon>Vibrionaceae</taxon>
        <taxon>Photobacterium</taxon>
    </lineage>
</organism>
<gene>
    <name evidence="5" type="ORF">PAND9192_00666</name>
</gene>
<name>A0A1Y6MCE7_9GAMM</name>
<evidence type="ECO:0000256" key="1">
    <source>
        <dbReference type="SAM" id="Coils"/>
    </source>
</evidence>
<dbReference type="Pfam" id="PF07007">
    <property type="entry name" value="LprI"/>
    <property type="match status" value="1"/>
</dbReference>
<dbReference type="RefSeq" id="WP_087852518.1">
    <property type="nucleotide sequence ID" value="NZ_FYAJ01000001.1"/>
</dbReference>
<feature type="domain" description="Lysozyme inhibitor LprI-like N-terminal" evidence="4">
    <location>
        <begin position="34"/>
        <end position="97"/>
    </location>
</feature>
<feature type="chain" id="PRO_5013187358" description="Lysozyme inhibitor LprI-like N-terminal domain-containing protein" evidence="3">
    <location>
        <begin position="26"/>
        <end position="389"/>
    </location>
</feature>